<dbReference type="WBParaSite" id="ES5_v2.g766.t1">
    <property type="protein sequence ID" value="ES5_v2.g766.t1"/>
    <property type="gene ID" value="ES5_v2.g766"/>
</dbReference>
<evidence type="ECO:0000313" key="1">
    <source>
        <dbReference type="Proteomes" id="UP000887579"/>
    </source>
</evidence>
<protein>
    <submittedName>
        <fullName evidence="2">LRRCT domain-containing protein</fullName>
    </submittedName>
</protein>
<proteinExistence type="predicted"/>
<evidence type="ECO:0000313" key="2">
    <source>
        <dbReference type="WBParaSite" id="ES5_v2.g766.t1"/>
    </source>
</evidence>
<sequence>MLNWTSLKKFKASDNPFICDCSMKWLINYIKERYESAKHSHYHCQQPPEFEGKTFLELPDSFCNKSTTTSSPKISTTTPSTVTVTEASTSPKHGIWILIIVFLAVAFIICLFVFGGYYYYYRNQRIIHIPKGNEGEEDLLEEDFDTVNF</sequence>
<accession>A0AC34GSD9</accession>
<reference evidence="2" key="1">
    <citation type="submission" date="2022-11" db="UniProtKB">
        <authorList>
            <consortium name="WormBaseParasite"/>
        </authorList>
    </citation>
    <scope>IDENTIFICATION</scope>
</reference>
<dbReference type="Proteomes" id="UP000887579">
    <property type="component" value="Unplaced"/>
</dbReference>
<name>A0AC34GSD9_9BILA</name>
<organism evidence="1 2">
    <name type="scientific">Panagrolaimus sp. ES5</name>
    <dbReference type="NCBI Taxonomy" id="591445"/>
    <lineage>
        <taxon>Eukaryota</taxon>
        <taxon>Metazoa</taxon>
        <taxon>Ecdysozoa</taxon>
        <taxon>Nematoda</taxon>
        <taxon>Chromadorea</taxon>
        <taxon>Rhabditida</taxon>
        <taxon>Tylenchina</taxon>
        <taxon>Panagrolaimomorpha</taxon>
        <taxon>Panagrolaimoidea</taxon>
        <taxon>Panagrolaimidae</taxon>
        <taxon>Panagrolaimus</taxon>
    </lineage>
</organism>